<dbReference type="EMBL" id="BAAAYN010000001">
    <property type="protein sequence ID" value="GAA3382072.1"/>
    <property type="molecule type" value="Genomic_DNA"/>
</dbReference>
<dbReference type="Pfam" id="PF08327">
    <property type="entry name" value="AHSA1"/>
    <property type="match status" value="1"/>
</dbReference>
<comment type="similarity">
    <text evidence="1">Belongs to the AHA1 family.</text>
</comment>
<proteinExistence type="inferred from homology"/>
<evidence type="ECO:0000256" key="1">
    <source>
        <dbReference type="ARBA" id="ARBA00006817"/>
    </source>
</evidence>
<protein>
    <submittedName>
        <fullName evidence="3">SRPBCC domain-containing protein</fullName>
    </submittedName>
</protein>
<dbReference type="SUPFAM" id="SSF55961">
    <property type="entry name" value="Bet v1-like"/>
    <property type="match status" value="1"/>
</dbReference>
<dbReference type="RefSeq" id="WP_345726029.1">
    <property type="nucleotide sequence ID" value="NZ_BAAAYN010000001.1"/>
</dbReference>
<organism evidence="3 4">
    <name type="scientific">Cryptosporangium minutisporangium</name>
    <dbReference type="NCBI Taxonomy" id="113569"/>
    <lineage>
        <taxon>Bacteria</taxon>
        <taxon>Bacillati</taxon>
        <taxon>Actinomycetota</taxon>
        <taxon>Actinomycetes</taxon>
        <taxon>Cryptosporangiales</taxon>
        <taxon>Cryptosporangiaceae</taxon>
        <taxon>Cryptosporangium</taxon>
    </lineage>
</organism>
<comment type="caution">
    <text evidence="3">The sequence shown here is derived from an EMBL/GenBank/DDBJ whole genome shotgun (WGS) entry which is preliminary data.</text>
</comment>
<dbReference type="CDD" id="cd07814">
    <property type="entry name" value="SRPBCC_CalC_Aha1-like"/>
    <property type="match status" value="1"/>
</dbReference>
<dbReference type="Gene3D" id="3.30.530.20">
    <property type="match status" value="1"/>
</dbReference>
<evidence type="ECO:0000259" key="2">
    <source>
        <dbReference type="Pfam" id="PF08327"/>
    </source>
</evidence>
<sequence length="167" mass="17817">MAVTPDPTLTVAARRTLPAPVDAVWAAFTEPDLVRRWWGPTGFSCPVARMDVRVGGASLLTMRAPAEYGGGDTSNTWTYSVVERPTRLEYVMRFADPDGTTISPADAGIPPGVPDAVPHVATFTPEPDGGTTLTITEFGYTDEQARTMSQVGLDQCLDKLEAIFAGA</sequence>
<reference evidence="4" key="1">
    <citation type="journal article" date="2019" name="Int. J. Syst. Evol. Microbiol.">
        <title>The Global Catalogue of Microorganisms (GCM) 10K type strain sequencing project: providing services to taxonomists for standard genome sequencing and annotation.</title>
        <authorList>
            <consortium name="The Broad Institute Genomics Platform"/>
            <consortium name="The Broad Institute Genome Sequencing Center for Infectious Disease"/>
            <person name="Wu L."/>
            <person name="Ma J."/>
        </authorList>
    </citation>
    <scope>NUCLEOTIDE SEQUENCE [LARGE SCALE GENOMIC DNA]</scope>
    <source>
        <strain evidence="4">JCM 9458</strain>
    </source>
</reference>
<gene>
    <name evidence="3" type="ORF">GCM10020369_02510</name>
</gene>
<evidence type="ECO:0000313" key="3">
    <source>
        <dbReference type="EMBL" id="GAA3382072.1"/>
    </source>
</evidence>
<dbReference type="InterPro" id="IPR023393">
    <property type="entry name" value="START-like_dom_sf"/>
</dbReference>
<dbReference type="InterPro" id="IPR013538">
    <property type="entry name" value="ASHA1/2-like_C"/>
</dbReference>
<evidence type="ECO:0000313" key="4">
    <source>
        <dbReference type="Proteomes" id="UP001501676"/>
    </source>
</evidence>
<dbReference type="Proteomes" id="UP001501676">
    <property type="component" value="Unassembled WGS sequence"/>
</dbReference>
<feature type="domain" description="Activator of Hsp90 ATPase homologue 1/2-like C-terminal" evidence="2">
    <location>
        <begin position="19"/>
        <end position="164"/>
    </location>
</feature>
<keyword evidence="4" id="KW-1185">Reference proteome</keyword>
<name>A0ABP6SQ40_9ACTN</name>
<accession>A0ABP6SQ40</accession>